<evidence type="ECO:0008006" key="2">
    <source>
        <dbReference type="Google" id="ProtNLM"/>
    </source>
</evidence>
<dbReference type="RefSeq" id="WP_369776540.1">
    <property type="nucleotide sequence ID" value="NZ_CP165727.1"/>
</dbReference>
<name>A0AB39XYB2_9ACTN</name>
<organism evidence="1">
    <name type="scientific">Streptomyces sp. R33</name>
    <dbReference type="NCBI Taxonomy" id="3238629"/>
    <lineage>
        <taxon>Bacteria</taxon>
        <taxon>Bacillati</taxon>
        <taxon>Actinomycetota</taxon>
        <taxon>Actinomycetes</taxon>
        <taxon>Kitasatosporales</taxon>
        <taxon>Streptomycetaceae</taxon>
        <taxon>Streptomyces</taxon>
    </lineage>
</organism>
<dbReference type="EMBL" id="CP165727">
    <property type="protein sequence ID" value="XDV61806.1"/>
    <property type="molecule type" value="Genomic_DNA"/>
</dbReference>
<gene>
    <name evidence="1" type="ORF">AB5J51_02035</name>
</gene>
<dbReference type="AlphaFoldDB" id="A0AB39XYB2"/>
<reference evidence="1" key="1">
    <citation type="submission" date="2024-08" db="EMBL/GenBank/DDBJ databases">
        <authorList>
            <person name="Yu S.T."/>
        </authorList>
    </citation>
    <scope>NUCLEOTIDE SEQUENCE</scope>
    <source>
        <strain evidence="1">R33</strain>
    </source>
</reference>
<evidence type="ECO:0000313" key="1">
    <source>
        <dbReference type="EMBL" id="XDV61806.1"/>
    </source>
</evidence>
<accession>A0AB39XYB2</accession>
<sequence length="105" mass="11038">MISDKAVARIAARAAKEAVATHTDASVAHGKLAAPRASVTVGGGAVRLGMTLDLPYPADLAGVSRQLQQYVSERVAHLTGMRVTEVTLAIEHLIPADGLEDRRVQ</sequence>
<proteinExistence type="predicted"/>
<protein>
    <recommendedName>
        <fullName evidence="2">Asp23/Gls24 family envelope stress response protein</fullName>
    </recommendedName>
</protein>